<gene>
    <name evidence="3" type="ORF">FHX76_001860</name>
</gene>
<evidence type="ECO:0000313" key="3">
    <source>
        <dbReference type="EMBL" id="NIH53992.1"/>
    </source>
</evidence>
<keyword evidence="4" id="KW-1185">Reference proteome</keyword>
<dbReference type="InterPro" id="IPR010310">
    <property type="entry name" value="T7SS_ESAT-6-like"/>
</dbReference>
<evidence type="ECO:0000256" key="2">
    <source>
        <dbReference type="SAM" id="Coils"/>
    </source>
</evidence>
<evidence type="ECO:0000256" key="1">
    <source>
        <dbReference type="RuleBase" id="RU362001"/>
    </source>
</evidence>
<accession>A0A7X5TUU9</accession>
<protein>
    <recommendedName>
        <fullName evidence="1">ESAT-6-like protein</fullName>
    </recommendedName>
</protein>
<dbReference type="EMBL" id="JAAMOX010000001">
    <property type="protein sequence ID" value="NIH53992.1"/>
    <property type="molecule type" value="Genomic_DNA"/>
</dbReference>
<dbReference type="AlphaFoldDB" id="A0A7X5TUU9"/>
<dbReference type="RefSeq" id="WP_167150048.1">
    <property type="nucleotide sequence ID" value="NZ_JAAMOX010000001.1"/>
</dbReference>
<dbReference type="InterPro" id="IPR036689">
    <property type="entry name" value="ESAT-6-like_sf"/>
</dbReference>
<dbReference type="Proteomes" id="UP000541033">
    <property type="component" value="Unassembled WGS sequence"/>
</dbReference>
<organism evidence="3 4">
    <name type="scientific">Lysinibacter cavernae</name>
    <dbReference type="NCBI Taxonomy" id="1640652"/>
    <lineage>
        <taxon>Bacteria</taxon>
        <taxon>Bacillati</taxon>
        <taxon>Actinomycetota</taxon>
        <taxon>Actinomycetes</taxon>
        <taxon>Micrococcales</taxon>
        <taxon>Microbacteriaceae</taxon>
        <taxon>Lysinibacter</taxon>
    </lineage>
</organism>
<comment type="caution">
    <text evidence="3">The sequence shown here is derived from an EMBL/GenBank/DDBJ whole genome shotgun (WGS) entry which is preliminary data.</text>
</comment>
<proteinExistence type="inferred from homology"/>
<feature type="coiled-coil region" evidence="2">
    <location>
        <begin position="22"/>
        <end position="68"/>
    </location>
</feature>
<dbReference type="NCBIfam" id="TIGR03930">
    <property type="entry name" value="WXG100_ESAT6"/>
    <property type="match status" value="1"/>
</dbReference>
<name>A0A7X5TUU9_9MICO</name>
<comment type="similarity">
    <text evidence="1">Belongs to the WXG100 family.</text>
</comment>
<dbReference type="Pfam" id="PF06013">
    <property type="entry name" value="WXG100"/>
    <property type="match status" value="1"/>
</dbReference>
<keyword evidence="2" id="KW-0175">Coiled coil</keyword>
<sequence length="95" mass="10701">MQSMSVTPEMVNSLSEQIRTDSNNIRQTLDTLEANVKTLKNSWQGEALESYNQAEREWKQLVEQMNATLVRISSATGEMANAYVSKDKANASLFQ</sequence>
<evidence type="ECO:0000313" key="4">
    <source>
        <dbReference type="Proteomes" id="UP000541033"/>
    </source>
</evidence>
<dbReference type="SUPFAM" id="SSF140453">
    <property type="entry name" value="EsxAB dimer-like"/>
    <property type="match status" value="1"/>
</dbReference>
<reference evidence="3 4" key="1">
    <citation type="submission" date="2020-02" db="EMBL/GenBank/DDBJ databases">
        <title>Sequencing the genomes of 1000 actinobacteria strains.</title>
        <authorList>
            <person name="Klenk H.-P."/>
        </authorList>
    </citation>
    <scope>NUCLEOTIDE SEQUENCE [LARGE SCALE GENOMIC DNA]</scope>
    <source>
        <strain evidence="3 4">DSM 27960</strain>
    </source>
</reference>
<dbReference type="Gene3D" id="1.10.287.1060">
    <property type="entry name" value="ESAT-6-like"/>
    <property type="match status" value="1"/>
</dbReference>